<dbReference type="EMBL" id="BAAAZG010000056">
    <property type="protein sequence ID" value="GAA4097487.1"/>
    <property type="molecule type" value="Genomic_DNA"/>
</dbReference>
<proteinExistence type="predicted"/>
<organism evidence="1 2">
    <name type="scientific">Actinomadura miaoliensis</name>
    <dbReference type="NCBI Taxonomy" id="430685"/>
    <lineage>
        <taxon>Bacteria</taxon>
        <taxon>Bacillati</taxon>
        <taxon>Actinomycetota</taxon>
        <taxon>Actinomycetes</taxon>
        <taxon>Streptosporangiales</taxon>
        <taxon>Thermomonosporaceae</taxon>
        <taxon>Actinomadura</taxon>
    </lineage>
</organism>
<dbReference type="Proteomes" id="UP001500683">
    <property type="component" value="Unassembled WGS sequence"/>
</dbReference>
<sequence>MCATYGAARSGSSRKRPAITITAEPRLLDCRPAVRARQVTAVGSSLVADALRGNAARRQCRGIVPEDEYGTRPQLTTACPAAWT</sequence>
<comment type="caution">
    <text evidence="1">The sequence shown here is derived from an EMBL/GenBank/DDBJ whole genome shotgun (WGS) entry which is preliminary data.</text>
</comment>
<evidence type="ECO:0000313" key="2">
    <source>
        <dbReference type="Proteomes" id="UP001500683"/>
    </source>
</evidence>
<name>A0ABP7WUX3_9ACTN</name>
<accession>A0ABP7WUX3</accession>
<gene>
    <name evidence="1" type="ORF">GCM10022214_71940</name>
</gene>
<reference evidence="2" key="1">
    <citation type="journal article" date="2019" name="Int. J. Syst. Evol. Microbiol.">
        <title>The Global Catalogue of Microorganisms (GCM) 10K type strain sequencing project: providing services to taxonomists for standard genome sequencing and annotation.</title>
        <authorList>
            <consortium name="The Broad Institute Genomics Platform"/>
            <consortium name="The Broad Institute Genome Sequencing Center for Infectious Disease"/>
            <person name="Wu L."/>
            <person name="Ma J."/>
        </authorList>
    </citation>
    <scope>NUCLEOTIDE SEQUENCE [LARGE SCALE GENOMIC DNA]</scope>
    <source>
        <strain evidence="2">JCM 16702</strain>
    </source>
</reference>
<protein>
    <submittedName>
        <fullName evidence="1">Uncharacterized protein</fullName>
    </submittedName>
</protein>
<evidence type="ECO:0000313" key="1">
    <source>
        <dbReference type="EMBL" id="GAA4097487.1"/>
    </source>
</evidence>
<keyword evidence="2" id="KW-1185">Reference proteome</keyword>